<dbReference type="GO" id="GO:0043590">
    <property type="term" value="C:bacterial nucleoid"/>
    <property type="evidence" value="ECO:0007669"/>
    <property type="project" value="TreeGrafter"/>
</dbReference>
<dbReference type="NCBIfam" id="TIGR00634">
    <property type="entry name" value="recN"/>
    <property type="match status" value="1"/>
</dbReference>
<dbReference type="KEGG" id="euz:DVS28_a1879"/>
<organism evidence="12 13">
    <name type="scientific">Euzebya pacifica</name>
    <dbReference type="NCBI Taxonomy" id="1608957"/>
    <lineage>
        <taxon>Bacteria</taxon>
        <taxon>Bacillati</taxon>
        <taxon>Actinomycetota</taxon>
        <taxon>Nitriliruptoria</taxon>
        <taxon>Euzebyales</taxon>
    </lineage>
</organism>
<dbReference type="InterPro" id="IPR003395">
    <property type="entry name" value="RecF/RecN/SMC_N"/>
</dbReference>
<dbReference type="EMBL" id="CP031165">
    <property type="protein sequence ID" value="AXV06564.1"/>
    <property type="molecule type" value="Genomic_DNA"/>
</dbReference>
<dbReference type="GO" id="GO:0006310">
    <property type="term" value="P:DNA recombination"/>
    <property type="evidence" value="ECO:0007669"/>
    <property type="project" value="InterPro"/>
</dbReference>
<evidence type="ECO:0000256" key="2">
    <source>
        <dbReference type="ARBA" id="ARBA00009441"/>
    </source>
</evidence>
<keyword evidence="13" id="KW-1185">Reference proteome</keyword>
<gene>
    <name evidence="12" type="ORF">DVS28_a1879</name>
</gene>
<evidence type="ECO:0000256" key="1">
    <source>
        <dbReference type="ARBA" id="ARBA00003618"/>
    </source>
</evidence>
<dbReference type="InterPro" id="IPR003593">
    <property type="entry name" value="AAA+_ATPase"/>
</dbReference>
<dbReference type="SMART" id="SM00382">
    <property type="entry name" value="AAA"/>
    <property type="match status" value="1"/>
</dbReference>
<dbReference type="Gene3D" id="3.40.50.300">
    <property type="entry name" value="P-loop containing nucleotide triphosphate hydrolases"/>
    <property type="match status" value="2"/>
</dbReference>
<dbReference type="GO" id="GO:0005524">
    <property type="term" value="F:ATP binding"/>
    <property type="evidence" value="ECO:0007669"/>
    <property type="project" value="UniProtKB-KW"/>
</dbReference>
<feature type="domain" description="AAA+ ATPase" evidence="11">
    <location>
        <begin position="21"/>
        <end position="509"/>
    </location>
</feature>
<comment type="similarity">
    <text evidence="2 9">Belongs to the RecN family.</text>
</comment>
<evidence type="ECO:0000256" key="6">
    <source>
        <dbReference type="ARBA" id="ARBA00022840"/>
    </source>
</evidence>
<evidence type="ECO:0000256" key="3">
    <source>
        <dbReference type="ARBA" id="ARBA00021315"/>
    </source>
</evidence>
<dbReference type="PANTHER" id="PTHR11059">
    <property type="entry name" value="DNA REPAIR PROTEIN RECN"/>
    <property type="match status" value="1"/>
</dbReference>
<dbReference type="PANTHER" id="PTHR11059:SF0">
    <property type="entry name" value="DNA REPAIR PROTEIN RECN"/>
    <property type="match status" value="1"/>
</dbReference>
<dbReference type="RefSeq" id="WP_114591190.1">
    <property type="nucleotide sequence ID" value="NZ_CP031165.1"/>
</dbReference>
<dbReference type="InterPro" id="IPR004604">
    <property type="entry name" value="DNA_recomb/repair_RecN"/>
</dbReference>
<keyword evidence="7 9" id="KW-0234">DNA repair</keyword>
<comment type="function">
    <text evidence="1 9">May be involved in recombinational repair of damaged DNA.</text>
</comment>
<proteinExistence type="inferred from homology"/>
<evidence type="ECO:0000256" key="9">
    <source>
        <dbReference type="PIRNR" id="PIRNR003128"/>
    </source>
</evidence>
<reference evidence="12 13" key="1">
    <citation type="submission" date="2018-09" db="EMBL/GenBank/DDBJ databases">
        <title>Complete genome sequence of Euzebya sp. DY32-46 isolated from seawater of Pacific Ocean.</title>
        <authorList>
            <person name="Xu L."/>
            <person name="Wu Y.-H."/>
            <person name="Xu X.-W."/>
        </authorList>
    </citation>
    <scope>NUCLEOTIDE SEQUENCE [LARGE SCALE GENOMIC DNA]</scope>
    <source>
        <strain evidence="12 13">DY32-46</strain>
    </source>
</reference>
<dbReference type="Proteomes" id="UP000264006">
    <property type="component" value="Chromosome"/>
</dbReference>
<sequence length="558" mass="59120">MLTDLEISDLGIIDEVSLALGPGLNVLTGETGAGKTMVVSALQWLLGGRADRDKVRTGARAAIVQARLVPAPASAADWIDPEDEELVVSREVGAKGDGDAAAGRSRARIAGRLSPVASLAEVLAPVVEIHSQHEALRLADHRMQRALLDRFGGEAIERARGAYDVAYRSWTEARTALEDAEQAMREGAREADRLRFEVDEIDSVAPEEGEEDRLDGDIARLEHAESLRIACQTVVDAVQEEGGARDTLGTAIAALRGVVSHDESLADPLERLQAQMAEVQEVAIDLTSYLDGLEADPSALDHILGRRSAIGGLLRKYGPSTVEVRAYAAQAHERLALIDGGETRLEELRATLDAARQTVDAAGKTLRVARESAGTALCSTVDGHLAELSMPDAHMSVDIVPADPGPDGADRIEFLLAANRGQPALPLSRSASGGERSRVALGLRVALADADDTPILVFDEVDAGIGGETALAVGQKLATLARGRQVLCVTHLAQLAAFADAHFVVRKGVTEDRTTTAVTRLGDDERAEELSRMLSGTPDSDAALTHAAELLELAQKGR</sequence>
<dbReference type="GO" id="GO:0006281">
    <property type="term" value="P:DNA repair"/>
    <property type="evidence" value="ECO:0007669"/>
    <property type="project" value="UniProtKB-KW"/>
</dbReference>
<evidence type="ECO:0000256" key="7">
    <source>
        <dbReference type="ARBA" id="ARBA00023204"/>
    </source>
</evidence>
<keyword evidence="6" id="KW-0067">ATP-binding</keyword>
<dbReference type="OrthoDB" id="9806954at2"/>
<keyword evidence="10" id="KW-0175">Coiled coil</keyword>
<evidence type="ECO:0000313" key="12">
    <source>
        <dbReference type="EMBL" id="AXV06564.1"/>
    </source>
</evidence>
<evidence type="ECO:0000313" key="13">
    <source>
        <dbReference type="Proteomes" id="UP000264006"/>
    </source>
</evidence>
<evidence type="ECO:0000256" key="10">
    <source>
        <dbReference type="SAM" id="Coils"/>
    </source>
</evidence>
<feature type="coiled-coil region" evidence="10">
    <location>
        <begin position="338"/>
        <end position="365"/>
    </location>
</feature>
<evidence type="ECO:0000256" key="8">
    <source>
        <dbReference type="ARBA" id="ARBA00033408"/>
    </source>
</evidence>
<name>A0A346XWG7_9ACTN</name>
<evidence type="ECO:0000256" key="4">
    <source>
        <dbReference type="ARBA" id="ARBA00022741"/>
    </source>
</evidence>
<protein>
    <recommendedName>
        <fullName evidence="3 9">DNA repair protein RecN</fullName>
    </recommendedName>
    <alternativeName>
        <fullName evidence="8 9">Recombination protein N</fullName>
    </alternativeName>
</protein>
<evidence type="ECO:0000256" key="5">
    <source>
        <dbReference type="ARBA" id="ARBA00022763"/>
    </source>
</evidence>
<keyword evidence="5 9" id="KW-0227">DNA damage</keyword>
<dbReference type="InterPro" id="IPR027417">
    <property type="entry name" value="P-loop_NTPase"/>
</dbReference>
<dbReference type="PIRSF" id="PIRSF003128">
    <property type="entry name" value="RecN"/>
    <property type="match status" value="1"/>
</dbReference>
<dbReference type="AlphaFoldDB" id="A0A346XWG7"/>
<dbReference type="CDD" id="cd03241">
    <property type="entry name" value="ABC_RecN"/>
    <property type="match status" value="1"/>
</dbReference>
<dbReference type="GO" id="GO:0009432">
    <property type="term" value="P:SOS response"/>
    <property type="evidence" value="ECO:0007669"/>
    <property type="project" value="TreeGrafter"/>
</dbReference>
<dbReference type="Pfam" id="PF02463">
    <property type="entry name" value="SMC_N"/>
    <property type="match status" value="1"/>
</dbReference>
<accession>A0A346XWG7</accession>
<dbReference type="SUPFAM" id="SSF52540">
    <property type="entry name" value="P-loop containing nucleoside triphosphate hydrolases"/>
    <property type="match status" value="2"/>
</dbReference>
<keyword evidence="4" id="KW-0547">Nucleotide-binding</keyword>
<evidence type="ECO:0000259" key="11">
    <source>
        <dbReference type="SMART" id="SM00382"/>
    </source>
</evidence>